<dbReference type="InterPro" id="IPR036291">
    <property type="entry name" value="NAD(P)-bd_dom_sf"/>
</dbReference>
<dbReference type="SUPFAM" id="SSF51735">
    <property type="entry name" value="NAD(P)-binding Rossmann-fold domains"/>
    <property type="match status" value="1"/>
</dbReference>
<dbReference type="PANTHER" id="PTHR44229">
    <property type="entry name" value="15-HYDROXYPROSTAGLANDIN DEHYDROGENASE [NAD(+)]"/>
    <property type="match status" value="1"/>
</dbReference>
<dbReference type="InterPro" id="IPR020904">
    <property type="entry name" value="Sc_DH/Rdtase_CS"/>
</dbReference>
<proteinExistence type="inferred from homology"/>
<organism evidence="4 5">
    <name type="scientific">Niveomyces insectorum RCEF 264</name>
    <dbReference type="NCBI Taxonomy" id="1081102"/>
    <lineage>
        <taxon>Eukaryota</taxon>
        <taxon>Fungi</taxon>
        <taxon>Dikarya</taxon>
        <taxon>Ascomycota</taxon>
        <taxon>Pezizomycotina</taxon>
        <taxon>Sordariomycetes</taxon>
        <taxon>Hypocreomycetidae</taxon>
        <taxon>Hypocreales</taxon>
        <taxon>Cordycipitaceae</taxon>
        <taxon>Niveomyces</taxon>
    </lineage>
</organism>
<dbReference type="GO" id="GO:0005737">
    <property type="term" value="C:cytoplasm"/>
    <property type="evidence" value="ECO:0007669"/>
    <property type="project" value="TreeGrafter"/>
</dbReference>
<evidence type="ECO:0000256" key="1">
    <source>
        <dbReference type="ARBA" id="ARBA00006484"/>
    </source>
</evidence>
<dbReference type="Proteomes" id="UP000076874">
    <property type="component" value="Unassembled WGS sequence"/>
</dbReference>
<comment type="similarity">
    <text evidence="1">Belongs to the short-chain dehydrogenases/reductases (SDR) family.</text>
</comment>
<evidence type="ECO:0000313" key="5">
    <source>
        <dbReference type="Proteomes" id="UP000076874"/>
    </source>
</evidence>
<comment type="caution">
    <text evidence="4">The sequence shown here is derived from an EMBL/GenBank/DDBJ whole genome shotgun (WGS) entry which is preliminary data.</text>
</comment>
<dbReference type="OrthoDB" id="498125at2759"/>
<dbReference type="PRINTS" id="PR00081">
    <property type="entry name" value="GDHRDH"/>
</dbReference>
<dbReference type="STRING" id="1081102.A0A167T8A8"/>
<dbReference type="PROSITE" id="PS00061">
    <property type="entry name" value="ADH_SHORT"/>
    <property type="match status" value="1"/>
</dbReference>
<protein>
    <submittedName>
        <fullName evidence="4">NAD(P)-binding domain protein</fullName>
    </submittedName>
</protein>
<sequence>MASPPPAPVDAPYLPAGVAGKTILITGGASGFGAAFSRHWAKHGAYIMIGDIDETAGEKLVAELRMSTKSPHHHFQVCDVTRWQSQVSLFQMARRASPTGTIDAVVPCAGVGEDMGGSYWRFEHPTGLDHDRPPPPKFRVMDVNLTGVMYTIYLGLFWLQQAEGGAAQKDRHILLVGSIGGLLPLVGSTQYTASKHALTGLFRCLRLSAWQKGIRINMLCPVFVDTKMLANPVMFVLAGGGGLADMADVVDAATRFMADQTYWGRSVVIGPRMKVEDGEDGEVKLIGLPKDGKGVWECYAQDYQSVEAFIYRYTRLLIAVAKLRGWFGWLVDALYIKVFRKSEK</sequence>
<name>A0A167T8A8_9HYPO</name>
<reference evidence="4 5" key="1">
    <citation type="journal article" date="2016" name="Genome Biol. Evol.">
        <title>Divergent and convergent evolution of fungal pathogenicity.</title>
        <authorList>
            <person name="Shang Y."/>
            <person name="Xiao G."/>
            <person name="Zheng P."/>
            <person name="Cen K."/>
            <person name="Zhan S."/>
            <person name="Wang C."/>
        </authorList>
    </citation>
    <scope>NUCLEOTIDE SEQUENCE [LARGE SCALE GENOMIC DNA]</scope>
    <source>
        <strain evidence="4 5">RCEF 264</strain>
    </source>
</reference>
<dbReference type="AlphaFoldDB" id="A0A167T8A8"/>
<evidence type="ECO:0000313" key="4">
    <source>
        <dbReference type="EMBL" id="OAA60319.1"/>
    </source>
</evidence>
<keyword evidence="3" id="KW-0560">Oxidoreductase</keyword>
<dbReference type="GO" id="GO:0016616">
    <property type="term" value="F:oxidoreductase activity, acting on the CH-OH group of donors, NAD or NADP as acceptor"/>
    <property type="evidence" value="ECO:0007669"/>
    <property type="project" value="TreeGrafter"/>
</dbReference>
<dbReference type="Gene3D" id="3.40.50.720">
    <property type="entry name" value="NAD(P)-binding Rossmann-like Domain"/>
    <property type="match status" value="1"/>
</dbReference>
<keyword evidence="5" id="KW-1185">Reference proteome</keyword>
<dbReference type="InterPro" id="IPR002347">
    <property type="entry name" value="SDR_fam"/>
</dbReference>
<gene>
    <name evidence="4" type="ORF">SPI_05443</name>
</gene>
<dbReference type="PANTHER" id="PTHR44229:SF4">
    <property type="entry name" value="15-HYDROXYPROSTAGLANDIN DEHYDROGENASE [NAD(+)]"/>
    <property type="match status" value="1"/>
</dbReference>
<dbReference type="Pfam" id="PF00106">
    <property type="entry name" value="adh_short"/>
    <property type="match status" value="1"/>
</dbReference>
<keyword evidence="2" id="KW-0521">NADP</keyword>
<dbReference type="EMBL" id="AZHD01000009">
    <property type="protein sequence ID" value="OAA60319.1"/>
    <property type="molecule type" value="Genomic_DNA"/>
</dbReference>
<evidence type="ECO:0000256" key="3">
    <source>
        <dbReference type="ARBA" id="ARBA00023002"/>
    </source>
</evidence>
<accession>A0A167T8A8</accession>
<evidence type="ECO:0000256" key="2">
    <source>
        <dbReference type="ARBA" id="ARBA00022857"/>
    </source>
</evidence>